<gene>
    <name evidence="3" type="ORF">DdX_16080</name>
</gene>
<keyword evidence="1" id="KW-0677">Repeat</keyword>
<dbReference type="InterPro" id="IPR008160">
    <property type="entry name" value="Collagen"/>
</dbReference>
<protein>
    <submittedName>
        <fullName evidence="3">Collagen triple helix repeat (20 copies) domain-containing protein</fullName>
    </submittedName>
</protein>
<sequence>MLYIFILPQTALMPLLIKDGMLIVKWSGTTTTSAIVKESSCAREYFILKGSKRSRMLMGMMPVRRRDKRASRNAFTATCVCEPFEAMFRCPMGLPGFRGKSGEDGIPGLPGPPGLPGLPGNFPKISYDFENRCRMCPPGDHGPQGRIGKPGEPGPAGEPGHSGERGRNGARGLKGHRGSRGFRGKNGRRGPPGFYGKLAHVYSLPARRGPKGKRGPRGPSGMGGGRGRPGKRGPRGRRGELGLDGEIGDPGVPGRRGPPGRSHHGPGPDAMYCPCPPRSNTRLFTSEGRKQTKSLHSMDCIHWNGMYAFNRMIAGK</sequence>
<evidence type="ECO:0000313" key="4">
    <source>
        <dbReference type="Proteomes" id="UP001201812"/>
    </source>
</evidence>
<evidence type="ECO:0000313" key="3">
    <source>
        <dbReference type="EMBL" id="KAI1701471.1"/>
    </source>
</evidence>
<dbReference type="GO" id="GO:0005581">
    <property type="term" value="C:collagen trimer"/>
    <property type="evidence" value="ECO:0007669"/>
    <property type="project" value="UniProtKB-KW"/>
</dbReference>
<feature type="region of interest" description="Disordered" evidence="2">
    <location>
        <begin position="136"/>
        <end position="274"/>
    </location>
</feature>
<feature type="compositionally biased region" description="Basic residues" evidence="2">
    <location>
        <begin position="173"/>
        <end position="188"/>
    </location>
</feature>
<reference evidence="3" key="1">
    <citation type="submission" date="2022-01" db="EMBL/GenBank/DDBJ databases">
        <title>Genome Sequence Resource for Two Populations of Ditylenchus destructor, the Migratory Endoparasitic Phytonematode.</title>
        <authorList>
            <person name="Zhang H."/>
            <person name="Lin R."/>
            <person name="Xie B."/>
        </authorList>
    </citation>
    <scope>NUCLEOTIDE SEQUENCE</scope>
    <source>
        <strain evidence="3">BazhouSP</strain>
    </source>
</reference>
<comment type="caution">
    <text evidence="3">The sequence shown here is derived from an EMBL/GenBank/DDBJ whole genome shotgun (WGS) entry which is preliminary data.</text>
</comment>
<evidence type="ECO:0000256" key="1">
    <source>
        <dbReference type="ARBA" id="ARBA00022737"/>
    </source>
</evidence>
<feature type="compositionally biased region" description="Gly residues" evidence="2">
    <location>
        <begin position="218"/>
        <end position="227"/>
    </location>
</feature>
<proteinExistence type="predicted"/>
<organism evidence="3 4">
    <name type="scientific">Ditylenchus destructor</name>
    <dbReference type="NCBI Taxonomy" id="166010"/>
    <lineage>
        <taxon>Eukaryota</taxon>
        <taxon>Metazoa</taxon>
        <taxon>Ecdysozoa</taxon>
        <taxon>Nematoda</taxon>
        <taxon>Chromadorea</taxon>
        <taxon>Rhabditida</taxon>
        <taxon>Tylenchina</taxon>
        <taxon>Tylenchomorpha</taxon>
        <taxon>Sphaerularioidea</taxon>
        <taxon>Anguinidae</taxon>
        <taxon>Anguininae</taxon>
        <taxon>Ditylenchus</taxon>
    </lineage>
</organism>
<dbReference type="Pfam" id="PF01391">
    <property type="entry name" value="Collagen"/>
    <property type="match status" value="2"/>
</dbReference>
<dbReference type="Proteomes" id="UP001201812">
    <property type="component" value="Unassembled WGS sequence"/>
</dbReference>
<keyword evidence="4" id="KW-1185">Reference proteome</keyword>
<dbReference type="EMBL" id="JAKKPZ010000118">
    <property type="protein sequence ID" value="KAI1701471.1"/>
    <property type="molecule type" value="Genomic_DNA"/>
</dbReference>
<dbReference type="AlphaFoldDB" id="A0AAD4MPN4"/>
<evidence type="ECO:0000256" key="2">
    <source>
        <dbReference type="SAM" id="MobiDB-lite"/>
    </source>
</evidence>
<name>A0AAD4MPN4_9BILA</name>
<accession>A0AAD4MPN4</accession>
<dbReference type="PANTHER" id="PTHR24637">
    <property type="entry name" value="COLLAGEN"/>
    <property type="match status" value="1"/>
</dbReference>
<keyword evidence="3" id="KW-0176">Collagen</keyword>